<evidence type="ECO:0000313" key="3">
    <source>
        <dbReference type="Proteomes" id="UP001148838"/>
    </source>
</evidence>
<evidence type="ECO:0000256" key="1">
    <source>
        <dbReference type="SAM" id="MobiDB-lite"/>
    </source>
</evidence>
<feature type="region of interest" description="Disordered" evidence="1">
    <location>
        <begin position="379"/>
        <end position="412"/>
    </location>
</feature>
<dbReference type="EMBL" id="JAJSOF020000019">
    <property type="protein sequence ID" value="KAJ4438688.1"/>
    <property type="molecule type" value="Genomic_DNA"/>
</dbReference>
<evidence type="ECO:0000313" key="2">
    <source>
        <dbReference type="EMBL" id="KAJ4438688.1"/>
    </source>
</evidence>
<reference evidence="2 3" key="1">
    <citation type="journal article" date="2022" name="Allergy">
        <title>Genome assembly and annotation of Periplaneta americana reveal a comprehensive cockroach allergen profile.</title>
        <authorList>
            <person name="Wang L."/>
            <person name="Xiong Q."/>
            <person name="Saelim N."/>
            <person name="Wang L."/>
            <person name="Nong W."/>
            <person name="Wan A.T."/>
            <person name="Shi M."/>
            <person name="Liu X."/>
            <person name="Cao Q."/>
            <person name="Hui J.H.L."/>
            <person name="Sookrung N."/>
            <person name="Leung T.F."/>
            <person name="Tungtrongchitr A."/>
            <person name="Tsui S.K.W."/>
        </authorList>
    </citation>
    <scope>NUCLEOTIDE SEQUENCE [LARGE SCALE GENOMIC DNA]</scope>
    <source>
        <strain evidence="2">PWHHKU_190912</strain>
    </source>
</reference>
<keyword evidence="3" id="KW-1185">Reference proteome</keyword>
<sequence length="412" mass="47494">MVKEAFNRKKSLFCGSMEKELRKRLVKYFVWSVALYGAERRNEEKRLEAFEMWIWRRMERVKWTERIRNEAVLERVGEEGMMLKQIVKRKRNWLGHWLRRNCLLKDALEGMNSALSYDEGWLEERKFSPAPGLKPGFHLYVLRLYLLSHTGFQVELKQRIQSGIGTGIRCGLVDKAENPDSSPGAGENFFLRSIYTSSYDNAEFLKEIPYRDICNEDVMEELQLEPVINHVKHYRNNWINHLHHMRSDRIPKVMLHYRSNGKRSLGQYAREGLELNGLHQLLVYADNVNMLGENSQTIRENTGILLEASKAIDLEVNPEKESRCVKCVRRAGKRILNICTALVSQGNIPLQCVLLLYPSGKKAGTYFIPEHALENNISPLTDTDLRPSNPLAAKSVSSMQSSPSGKEIGTEI</sequence>
<proteinExistence type="predicted"/>
<protein>
    <submittedName>
        <fullName evidence="2">Uncharacterized protein</fullName>
    </submittedName>
</protein>
<dbReference type="PANTHER" id="PTHR47027:SF8">
    <property type="entry name" value="RIBONUCLEASE H"/>
    <property type="match status" value="1"/>
</dbReference>
<dbReference type="Proteomes" id="UP001148838">
    <property type="component" value="Unassembled WGS sequence"/>
</dbReference>
<comment type="caution">
    <text evidence="2">The sequence shown here is derived from an EMBL/GenBank/DDBJ whole genome shotgun (WGS) entry which is preliminary data.</text>
</comment>
<organism evidence="2 3">
    <name type="scientific">Periplaneta americana</name>
    <name type="common">American cockroach</name>
    <name type="synonym">Blatta americana</name>
    <dbReference type="NCBI Taxonomy" id="6978"/>
    <lineage>
        <taxon>Eukaryota</taxon>
        <taxon>Metazoa</taxon>
        <taxon>Ecdysozoa</taxon>
        <taxon>Arthropoda</taxon>
        <taxon>Hexapoda</taxon>
        <taxon>Insecta</taxon>
        <taxon>Pterygota</taxon>
        <taxon>Neoptera</taxon>
        <taxon>Polyneoptera</taxon>
        <taxon>Dictyoptera</taxon>
        <taxon>Blattodea</taxon>
        <taxon>Blattoidea</taxon>
        <taxon>Blattidae</taxon>
        <taxon>Blattinae</taxon>
        <taxon>Periplaneta</taxon>
    </lineage>
</organism>
<accession>A0ABQ8SWT9</accession>
<feature type="compositionally biased region" description="Polar residues" evidence="1">
    <location>
        <begin position="395"/>
        <end position="404"/>
    </location>
</feature>
<dbReference type="PANTHER" id="PTHR47027">
    <property type="entry name" value="REVERSE TRANSCRIPTASE DOMAIN-CONTAINING PROTEIN"/>
    <property type="match status" value="1"/>
</dbReference>
<name>A0ABQ8SWT9_PERAM</name>
<gene>
    <name evidence="2" type="ORF">ANN_14635</name>
</gene>